<dbReference type="KEGG" id="txy:Thexy_0830"/>
<keyword evidence="2" id="KW-1185">Reference proteome</keyword>
<dbReference type="Gene3D" id="6.20.120.50">
    <property type="match status" value="1"/>
</dbReference>
<dbReference type="Proteomes" id="UP000007239">
    <property type="component" value="Chromosome"/>
</dbReference>
<dbReference type="STRING" id="858215.Thexy_0830"/>
<dbReference type="Pfam" id="PF11213">
    <property type="entry name" value="DUF3006"/>
    <property type="match status" value="1"/>
</dbReference>
<dbReference type="EMBL" id="CP002739">
    <property type="protein sequence ID" value="AEF16871.1"/>
    <property type="molecule type" value="Genomic_DNA"/>
</dbReference>
<name>F6BJ39_THEXL</name>
<proteinExistence type="predicted"/>
<dbReference type="HOGENOM" id="CLU_181623_0_1_9"/>
<dbReference type="eggNOG" id="ENOG5032YYQ">
    <property type="taxonomic scope" value="Bacteria"/>
</dbReference>
<evidence type="ECO:0000313" key="2">
    <source>
        <dbReference type="Proteomes" id="UP000007239"/>
    </source>
</evidence>
<reference evidence="1" key="1">
    <citation type="submission" date="2011-05" db="EMBL/GenBank/DDBJ databases">
        <title>Complete sequence of Thermoanaerobacterium xylanolyticum LX-11.</title>
        <authorList>
            <consortium name="US DOE Joint Genome Institute"/>
            <person name="Lucas S."/>
            <person name="Han J."/>
            <person name="Lapidus A."/>
            <person name="Cheng J.-F."/>
            <person name="Goodwin L."/>
            <person name="Pitluck S."/>
            <person name="Peters L."/>
            <person name="Mikhailova N."/>
            <person name="Lu M."/>
            <person name="Han C."/>
            <person name="Tapia R."/>
            <person name="Land M."/>
            <person name="Hauser L."/>
            <person name="Kyrpides N."/>
            <person name="Ivanova N."/>
            <person name="Pagani I."/>
            <person name="Hemme C."/>
            <person name="Woyke T."/>
        </authorList>
    </citation>
    <scope>NUCLEOTIDE SEQUENCE</scope>
    <source>
        <strain evidence="1">LX-11</strain>
    </source>
</reference>
<accession>F6BJ39</accession>
<dbReference type="InterPro" id="IPR021377">
    <property type="entry name" value="DUF3006"/>
</dbReference>
<evidence type="ECO:0000313" key="1">
    <source>
        <dbReference type="EMBL" id="AEF16871.1"/>
    </source>
</evidence>
<dbReference type="AlphaFoldDB" id="F6BJ39"/>
<organism evidence="1 2">
    <name type="scientific">Thermoanaerobacterium xylanolyticum (strain ATCC 49914 / DSM 7097 / LX-11)</name>
    <dbReference type="NCBI Taxonomy" id="858215"/>
    <lineage>
        <taxon>Bacteria</taxon>
        <taxon>Bacillati</taxon>
        <taxon>Bacillota</taxon>
        <taxon>Clostridia</taxon>
        <taxon>Thermoanaerobacterales</taxon>
        <taxon>Thermoanaerobacteraceae</taxon>
        <taxon>Thermoanaerobacterium</taxon>
    </lineage>
</organism>
<sequence>MNEMCIIDRFEGDYAVIEFGRITFNFPRTLLPKDLKEGDVIKFDVRIDSEETLKRNQKIKRLADELFRE</sequence>
<protein>
    <submittedName>
        <fullName evidence="1">Uncharacterized protein</fullName>
    </submittedName>
</protein>
<gene>
    <name evidence="1" type="ordered locus">Thexy_0830</name>
</gene>
<dbReference type="RefSeq" id="WP_013787618.1">
    <property type="nucleotide sequence ID" value="NC_015555.1"/>
</dbReference>